<name>A0AAU7JQF1_9MICO</name>
<feature type="domain" description="Rhodanese" evidence="2">
    <location>
        <begin position="380"/>
        <end position="466"/>
    </location>
</feature>
<dbReference type="InterPro" id="IPR036866">
    <property type="entry name" value="RibonucZ/Hydroxyglut_hydro"/>
</dbReference>
<proteinExistence type="predicted"/>
<dbReference type="SUPFAM" id="SSF56281">
    <property type="entry name" value="Metallo-hydrolase/oxidoreductase"/>
    <property type="match status" value="1"/>
</dbReference>
<dbReference type="GO" id="GO:0006749">
    <property type="term" value="P:glutathione metabolic process"/>
    <property type="evidence" value="ECO:0007669"/>
    <property type="project" value="InterPro"/>
</dbReference>
<dbReference type="InterPro" id="IPR001279">
    <property type="entry name" value="Metallo-B-lactamas"/>
</dbReference>
<sequence>MTTSTTPAGSPVIVPIDTPSLGDRSYLAHDGRLAVVVDPQRDIDRVLALAATAGVRITDVFETHIHNDYVTGGLALAEATGARYHVNAADEVSYERSPIRDGDVVEVSATMRVRAIATPGHTYTHLSYALEAVEQDVGDFQPVGVFTGGSMLFGTTGRPDLLGQDHTHDLVHHQFASAHRLADSLPERTHVLPTHGFGSFCSAGSTGDTTASTIGAEKLQNPALTQDEERWVADTLAGLDAYPAYYAHMGPANSAGPGAPDLTAPEEADKDTLAARVAAGEWVVDLRTRTAFAAGHVTGTLNFGLDGQFATYLGWLIPWGTPLTLLGDSPQQVAVAQRELVRIGIDHLAGAATGSPESWTDNPLGSFERAVFADLAQVRHHRPVTVLDVRRASEYADGHVDGAANIPLHELLARVDEVGSGEVWVHCAGGYRASIAASVLAAHGIRVVAVDDSFDEFAASSGLPLTHAA</sequence>
<evidence type="ECO:0000259" key="2">
    <source>
        <dbReference type="PROSITE" id="PS50206"/>
    </source>
</evidence>
<dbReference type="RefSeq" id="WP_406829903.1">
    <property type="nucleotide sequence ID" value="NZ_CP157483.1"/>
</dbReference>
<organism evidence="3">
    <name type="scientific">Pedococcus sp. KACC 23699</name>
    <dbReference type="NCBI Taxonomy" id="3149228"/>
    <lineage>
        <taxon>Bacteria</taxon>
        <taxon>Bacillati</taxon>
        <taxon>Actinomycetota</taxon>
        <taxon>Actinomycetes</taxon>
        <taxon>Micrococcales</taxon>
        <taxon>Intrasporangiaceae</taxon>
        <taxon>Pedococcus</taxon>
    </lineage>
</organism>
<evidence type="ECO:0000313" key="3">
    <source>
        <dbReference type="EMBL" id="XBO42483.1"/>
    </source>
</evidence>
<dbReference type="CDD" id="cd00158">
    <property type="entry name" value="RHOD"/>
    <property type="match status" value="1"/>
</dbReference>
<dbReference type="SMART" id="SM00849">
    <property type="entry name" value="Lactamase_B"/>
    <property type="match status" value="1"/>
</dbReference>
<dbReference type="InterPro" id="IPR001763">
    <property type="entry name" value="Rhodanese-like_dom"/>
</dbReference>
<dbReference type="InterPro" id="IPR044528">
    <property type="entry name" value="POD-like_MBL-fold"/>
</dbReference>
<dbReference type="Pfam" id="PF00581">
    <property type="entry name" value="Rhodanese"/>
    <property type="match status" value="1"/>
</dbReference>
<dbReference type="InterPro" id="IPR036873">
    <property type="entry name" value="Rhodanese-like_dom_sf"/>
</dbReference>
<dbReference type="Gene3D" id="3.40.250.10">
    <property type="entry name" value="Rhodanese-like domain"/>
    <property type="match status" value="2"/>
</dbReference>
<dbReference type="SMART" id="SM00450">
    <property type="entry name" value="RHOD"/>
    <property type="match status" value="1"/>
</dbReference>
<dbReference type="PANTHER" id="PTHR43084:SF1">
    <property type="entry name" value="PERSULFIDE DIOXYGENASE ETHE1, MITOCHONDRIAL"/>
    <property type="match status" value="1"/>
</dbReference>
<dbReference type="PANTHER" id="PTHR43084">
    <property type="entry name" value="PERSULFIDE DIOXYGENASE ETHE1"/>
    <property type="match status" value="1"/>
</dbReference>
<reference evidence="3" key="1">
    <citation type="submission" date="2024-05" db="EMBL/GenBank/DDBJ databases">
        <authorList>
            <person name="Kim S."/>
            <person name="Heo J."/>
            <person name="Choi H."/>
            <person name="Choi Y."/>
            <person name="Kwon S.-W."/>
            <person name="Kim Y."/>
        </authorList>
    </citation>
    <scope>NUCLEOTIDE SEQUENCE</scope>
    <source>
        <strain evidence="3">KACC 23699</strain>
    </source>
</reference>
<protein>
    <submittedName>
        <fullName evidence="3">MBL fold metallo-hydrolase</fullName>
    </submittedName>
</protein>
<dbReference type="GO" id="GO:0046872">
    <property type="term" value="F:metal ion binding"/>
    <property type="evidence" value="ECO:0007669"/>
    <property type="project" value="UniProtKB-KW"/>
</dbReference>
<feature type="domain" description="Rhodanese" evidence="2">
    <location>
        <begin position="277"/>
        <end position="368"/>
    </location>
</feature>
<keyword evidence="1" id="KW-0479">Metal-binding</keyword>
<dbReference type="GO" id="GO:0050313">
    <property type="term" value="F:sulfur dioxygenase activity"/>
    <property type="evidence" value="ECO:0007669"/>
    <property type="project" value="InterPro"/>
</dbReference>
<dbReference type="SUPFAM" id="SSF52821">
    <property type="entry name" value="Rhodanese/Cell cycle control phosphatase"/>
    <property type="match status" value="2"/>
</dbReference>
<dbReference type="PROSITE" id="PS50206">
    <property type="entry name" value="RHODANESE_3"/>
    <property type="match status" value="2"/>
</dbReference>
<dbReference type="CDD" id="cd07724">
    <property type="entry name" value="POD-like_MBL-fold"/>
    <property type="match status" value="1"/>
</dbReference>
<dbReference type="AlphaFoldDB" id="A0AAU7JQF1"/>
<dbReference type="Gene3D" id="3.60.15.10">
    <property type="entry name" value="Ribonuclease Z/Hydroxyacylglutathione hydrolase-like"/>
    <property type="match status" value="1"/>
</dbReference>
<evidence type="ECO:0000256" key="1">
    <source>
        <dbReference type="ARBA" id="ARBA00022723"/>
    </source>
</evidence>
<dbReference type="GO" id="GO:0070813">
    <property type="term" value="P:hydrogen sulfide metabolic process"/>
    <property type="evidence" value="ECO:0007669"/>
    <property type="project" value="TreeGrafter"/>
</dbReference>
<accession>A0AAU7JQF1</accession>
<dbReference type="EMBL" id="CP157483">
    <property type="protein sequence ID" value="XBO42483.1"/>
    <property type="molecule type" value="Genomic_DNA"/>
</dbReference>
<dbReference type="InterPro" id="IPR051682">
    <property type="entry name" value="Mito_Persulfide_Diox"/>
</dbReference>
<gene>
    <name evidence="3" type="ORF">ABEG17_12965</name>
</gene>